<keyword evidence="3 5" id="KW-1133">Transmembrane helix</keyword>
<dbReference type="Pfam" id="PF14378">
    <property type="entry name" value="PAP2_3"/>
    <property type="match status" value="1"/>
</dbReference>
<reference evidence="8" key="1">
    <citation type="submission" date="2016-04" db="EMBL/GenBank/DDBJ databases">
        <authorList>
            <person name="Chen L."/>
            <person name="Zhuang W."/>
            <person name="Wang G."/>
        </authorList>
    </citation>
    <scope>NUCLEOTIDE SEQUENCE [LARGE SCALE GENOMIC DNA]</scope>
    <source>
        <strain evidence="8">208</strain>
    </source>
</reference>
<keyword evidence="8" id="KW-1185">Reference proteome</keyword>
<feature type="transmembrane region" description="Helical" evidence="5">
    <location>
        <begin position="222"/>
        <end position="242"/>
    </location>
</feature>
<feature type="transmembrane region" description="Helical" evidence="5">
    <location>
        <begin position="249"/>
        <end position="269"/>
    </location>
</feature>
<dbReference type="GO" id="GO:0016020">
    <property type="term" value="C:membrane"/>
    <property type="evidence" value="ECO:0007669"/>
    <property type="project" value="UniProtKB-SubCell"/>
</dbReference>
<dbReference type="PANTHER" id="PTHR31310:SF7">
    <property type="entry name" value="PA-PHOSPHATASE RELATED-FAMILY PROTEIN DDB_G0268928"/>
    <property type="match status" value="1"/>
</dbReference>
<feature type="transmembrane region" description="Helical" evidence="5">
    <location>
        <begin position="128"/>
        <end position="147"/>
    </location>
</feature>
<dbReference type="STRING" id="550983.A4R26_00335"/>
<keyword evidence="4 5" id="KW-0472">Membrane</keyword>
<dbReference type="PANTHER" id="PTHR31310">
    <property type="match status" value="1"/>
</dbReference>
<proteinExistence type="predicted"/>
<evidence type="ECO:0000313" key="8">
    <source>
        <dbReference type="Proteomes" id="UP000192276"/>
    </source>
</evidence>
<evidence type="ECO:0000256" key="4">
    <source>
        <dbReference type="ARBA" id="ARBA00023136"/>
    </source>
</evidence>
<name>A0A1V9GCF9_9BACT</name>
<evidence type="ECO:0000256" key="3">
    <source>
        <dbReference type="ARBA" id="ARBA00022989"/>
    </source>
</evidence>
<sequence>MFRTAPAVFFAPRTIVITTFVSVIYLLLSVWLVGFKTDQLVLIAIFNGLYYSSAVTRKFITGFSIFIVYWIIFDYMKAFPNYLFRGVHIESLYNAEKALFGISTATGSVTPNEFFQQHHFMAGDLLSGIFYLCWVPVPLLFASFLFFKDRALFLRFALAFFIVNMIGFVVYYIYPAAPPWYVQEHQFNFIASTPGNTGGLKRFDELVGAPVFQSLYAKGSNVFAAMPSLHSSYPVIVLYYGLKGRYRYASSMFAVIMAGIWCAAVYTSHHYVLDVLAGICCAVTGIFLVQRMITGTGWFSRFFNSYLQKII</sequence>
<feature type="transmembrane region" description="Helical" evidence="5">
    <location>
        <begin position="152"/>
        <end position="174"/>
    </location>
</feature>
<dbReference type="InterPro" id="IPR026841">
    <property type="entry name" value="Aur1/Ipt1"/>
</dbReference>
<dbReference type="InterPro" id="IPR052185">
    <property type="entry name" value="IPC_Synthase-Related"/>
</dbReference>
<evidence type="ECO:0000256" key="1">
    <source>
        <dbReference type="ARBA" id="ARBA00004141"/>
    </source>
</evidence>
<gene>
    <name evidence="7" type="ORF">A4R26_00335</name>
</gene>
<feature type="transmembrane region" description="Helical" evidence="5">
    <location>
        <begin position="15"/>
        <end position="34"/>
    </location>
</feature>
<dbReference type="OrthoDB" id="629685at2"/>
<feature type="domain" description="Inositolphosphotransferase Aur1/Ipt1" evidence="6">
    <location>
        <begin position="114"/>
        <end position="286"/>
    </location>
</feature>
<protein>
    <submittedName>
        <fullName evidence="7">PA-phosphatase</fullName>
    </submittedName>
</protein>
<dbReference type="EMBL" id="LWBP01000001">
    <property type="protein sequence ID" value="OQP68293.1"/>
    <property type="molecule type" value="Genomic_DNA"/>
</dbReference>
<evidence type="ECO:0000256" key="5">
    <source>
        <dbReference type="SAM" id="Phobius"/>
    </source>
</evidence>
<accession>A0A1V9GCF9</accession>
<comment type="subcellular location">
    <subcellularLocation>
        <location evidence="1">Membrane</location>
        <topology evidence="1">Multi-pass membrane protein</topology>
    </subcellularLocation>
</comment>
<evidence type="ECO:0000256" key="2">
    <source>
        <dbReference type="ARBA" id="ARBA00022692"/>
    </source>
</evidence>
<evidence type="ECO:0000313" key="7">
    <source>
        <dbReference type="EMBL" id="OQP68293.1"/>
    </source>
</evidence>
<dbReference type="CDD" id="cd03386">
    <property type="entry name" value="PAP2_Aur1_like"/>
    <property type="match status" value="1"/>
</dbReference>
<comment type="caution">
    <text evidence="7">The sequence shown here is derived from an EMBL/GenBank/DDBJ whole genome shotgun (WGS) entry which is preliminary data.</text>
</comment>
<dbReference type="Proteomes" id="UP000192276">
    <property type="component" value="Unassembled WGS sequence"/>
</dbReference>
<evidence type="ECO:0000259" key="6">
    <source>
        <dbReference type="Pfam" id="PF14378"/>
    </source>
</evidence>
<feature type="transmembrane region" description="Helical" evidence="5">
    <location>
        <begin position="275"/>
        <end position="293"/>
    </location>
</feature>
<feature type="transmembrane region" description="Helical" evidence="5">
    <location>
        <begin position="55"/>
        <end position="73"/>
    </location>
</feature>
<organism evidence="7 8">
    <name type="scientific">Niastella populi</name>
    <dbReference type="NCBI Taxonomy" id="550983"/>
    <lineage>
        <taxon>Bacteria</taxon>
        <taxon>Pseudomonadati</taxon>
        <taxon>Bacteroidota</taxon>
        <taxon>Chitinophagia</taxon>
        <taxon>Chitinophagales</taxon>
        <taxon>Chitinophagaceae</taxon>
        <taxon>Niastella</taxon>
    </lineage>
</organism>
<dbReference type="RefSeq" id="WP_081158479.1">
    <property type="nucleotide sequence ID" value="NZ_LWBP01000001.1"/>
</dbReference>
<keyword evidence="2 5" id="KW-0812">Transmembrane</keyword>
<dbReference type="AlphaFoldDB" id="A0A1V9GCF9"/>